<keyword evidence="2" id="KW-1185">Reference proteome</keyword>
<dbReference type="Proteomes" id="UP000198310">
    <property type="component" value="Unassembled WGS sequence"/>
</dbReference>
<evidence type="ECO:0000313" key="2">
    <source>
        <dbReference type="Proteomes" id="UP000198310"/>
    </source>
</evidence>
<gene>
    <name evidence="1" type="ORF">SAMN06269173_106190</name>
</gene>
<reference evidence="2" key="1">
    <citation type="submission" date="2017-06" db="EMBL/GenBank/DDBJ databases">
        <authorList>
            <person name="Varghese N."/>
            <person name="Submissions S."/>
        </authorList>
    </citation>
    <scope>NUCLEOTIDE SEQUENCE [LARGE SCALE GENOMIC DNA]</scope>
    <source>
        <strain evidence="2">DSM 28041</strain>
    </source>
</reference>
<sequence>MKLKNYAIHKVINGNEEWARVRKRLAEFPPHFHSYKTIELLDVCRASRLVRYLDPYISLSRLGLHRYDTYEAGIADDFLCLYFHQNQYVVSTYDNYQKWFFSEAQEAVEFVKRNLDKEKVFS</sequence>
<dbReference type="AlphaFoldDB" id="A0A238YZF7"/>
<accession>A0A238YZF7</accession>
<dbReference type="EMBL" id="FZNS01000006">
    <property type="protein sequence ID" value="SNR76071.1"/>
    <property type="molecule type" value="Genomic_DNA"/>
</dbReference>
<organism evidence="1 2">
    <name type="scientific">Hymenobacter mucosus</name>
    <dbReference type="NCBI Taxonomy" id="1411120"/>
    <lineage>
        <taxon>Bacteria</taxon>
        <taxon>Pseudomonadati</taxon>
        <taxon>Bacteroidota</taxon>
        <taxon>Cytophagia</taxon>
        <taxon>Cytophagales</taxon>
        <taxon>Hymenobacteraceae</taxon>
        <taxon>Hymenobacter</taxon>
    </lineage>
</organism>
<proteinExistence type="predicted"/>
<evidence type="ECO:0000313" key="1">
    <source>
        <dbReference type="EMBL" id="SNR76071.1"/>
    </source>
</evidence>
<name>A0A238YZF7_9BACT</name>
<protein>
    <submittedName>
        <fullName evidence="1">Uncharacterized protein</fullName>
    </submittedName>
</protein>